<gene>
    <name evidence="1" type="ORF">BBW65_05925</name>
</gene>
<dbReference type="Proteomes" id="UP000092884">
    <property type="component" value="Chromosome"/>
</dbReference>
<dbReference type="OrthoDB" id="5331768at2"/>
<name>A0A1B1U6E6_9HELI</name>
<dbReference type="RefSeq" id="WP_066341011.1">
    <property type="nucleotide sequence ID" value="NZ_CP016503.1"/>
</dbReference>
<keyword evidence="2" id="KW-1185">Reference proteome</keyword>
<protein>
    <submittedName>
        <fullName evidence="1">Uncharacterized protein</fullName>
    </submittedName>
</protein>
<evidence type="ECO:0000313" key="2">
    <source>
        <dbReference type="Proteomes" id="UP000092884"/>
    </source>
</evidence>
<reference evidence="2" key="1">
    <citation type="submission" date="2016-07" db="EMBL/GenBank/DDBJ databases">
        <authorList>
            <person name="Florea S."/>
            <person name="Webb J.S."/>
            <person name="Jaromczyk J."/>
            <person name="Schardl C.L."/>
        </authorList>
    </citation>
    <scope>NUCLEOTIDE SEQUENCE [LARGE SCALE GENOMIC DNA]</scope>
    <source>
        <strain evidence="2">MIT 01-6242</strain>
    </source>
</reference>
<dbReference type="AlphaFoldDB" id="A0A1B1U6E6"/>
<dbReference type="KEGG" id="het:BBW65_05925"/>
<evidence type="ECO:0000313" key="1">
    <source>
        <dbReference type="EMBL" id="ANV98363.1"/>
    </source>
</evidence>
<proteinExistence type="predicted"/>
<accession>A0A1B1U6E6</accession>
<sequence length="150" mass="16887">MCFGKTNLKQDFIKFEKPRIRASFKPRFDNSRITKERSLLSQLQKEALGILESLKSVLVQKQETKREAANSVLQTALLAILESFGFYKVGLVSGFLCFDDLVRIFEVLILYNHICVGEGRFLVKGGGKYGFNIPTYKASASFGRASKSFS</sequence>
<dbReference type="EMBL" id="CP016503">
    <property type="protein sequence ID" value="ANV98363.1"/>
    <property type="molecule type" value="Genomic_DNA"/>
</dbReference>
<organism evidence="1 2">
    <name type="scientific">Helicobacter enhydrae</name>
    <dbReference type="NCBI Taxonomy" id="222136"/>
    <lineage>
        <taxon>Bacteria</taxon>
        <taxon>Pseudomonadati</taxon>
        <taxon>Campylobacterota</taxon>
        <taxon>Epsilonproteobacteria</taxon>
        <taxon>Campylobacterales</taxon>
        <taxon>Helicobacteraceae</taxon>
        <taxon>Helicobacter</taxon>
    </lineage>
</organism>